<dbReference type="Pfam" id="PF04542">
    <property type="entry name" value="Sigma70_r2"/>
    <property type="match status" value="1"/>
</dbReference>
<sequence>MIENNPDTPWEDLTGTDRHAACLLAARDGDRKALAALVSDLTPLIWHVARGNGLDRQAAEDVAQNVWLGFLRHLHRMREPRALVAWLIVTARREARRTWPEAKRVSAETTEDVPSDFGLPEPEALRDERDRTLWAAFGRLPRRCQELLRLTVLEGRAQYEAVAAALTMPRGSIGPTRGRCLKNLRTELEQG</sequence>
<evidence type="ECO:0000256" key="3">
    <source>
        <dbReference type="ARBA" id="ARBA00023082"/>
    </source>
</evidence>
<dbReference type="InterPro" id="IPR013325">
    <property type="entry name" value="RNA_pol_sigma_r2"/>
</dbReference>
<dbReference type="InterPro" id="IPR036388">
    <property type="entry name" value="WH-like_DNA-bd_sf"/>
</dbReference>
<dbReference type="InterPro" id="IPR014284">
    <property type="entry name" value="RNA_pol_sigma-70_dom"/>
</dbReference>
<dbReference type="OrthoDB" id="265863at2"/>
<evidence type="ECO:0000259" key="6">
    <source>
        <dbReference type="Pfam" id="PF04542"/>
    </source>
</evidence>
<dbReference type="GO" id="GO:0003677">
    <property type="term" value="F:DNA binding"/>
    <property type="evidence" value="ECO:0007669"/>
    <property type="project" value="UniProtKB-KW"/>
</dbReference>
<dbReference type="Gene3D" id="1.10.1740.10">
    <property type="match status" value="1"/>
</dbReference>
<keyword evidence="5" id="KW-0804">Transcription</keyword>
<comment type="similarity">
    <text evidence="1">Belongs to the sigma-70 factor family. ECF subfamily.</text>
</comment>
<dbReference type="InterPro" id="IPR039425">
    <property type="entry name" value="RNA_pol_sigma-70-like"/>
</dbReference>
<protein>
    <submittedName>
        <fullName evidence="7">RNA polymerase sigma factor (Sigma-70 family)</fullName>
    </submittedName>
</protein>
<keyword evidence="8" id="KW-1185">Reference proteome</keyword>
<evidence type="ECO:0000256" key="5">
    <source>
        <dbReference type="ARBA" id="ARBA00023163"/>
    </source>
</evidence>
<evidence type="ECO:0000256" key="1">
    <source>
        <dbReference type="ARBA" id="ARBA00010641"/>
    </source>
</evidence>
<dbReference type="NCBIfam" id="TIGR02937">
    <property type="entry name" value="sigma70-ECF"/>
    <property type="match status" value="1"/>
</dbReference>
<organism evidence="7 8">
    <name type="scientific">Umezawaea tangerina</name>
    <dbReference type="NCBI Taxonomy" id="84725"/>
    <lineage>
        <taxon>Bacteria</taxon>
        <taxon>Bacillati</taxon>
        <taxon>Actinomycetota</taxon>
        <taxon>Actinomycetes</taxon>
        <taxon>Pseudonocardiales</taxon>
        <taxon>Pseudonocardiaceae</taxon>
        <taxon>Umezawaea</taxon>
    </lineage>
</organism>
<keyword evidence="3" id="KW-0731">Sigma factor</keyword>
<reference evidence="7 8" key="1">
    <citation type="submission" date="2018-03" db="EMBL/GenBank/DDBJ databases">
        <title>Genomic Encyclopedia of Archaeal and Bacterial Type Strains, Phase II (KMG-II): from individual species to whole genera.</title>
        <authorList>
            <person name="Goeker M."/>
        </authorList>
    </citation>
    <scope>NUCLEOTIDE SEQUENCE [LARGE SCALE GENOMIC DNA]</scope>
    <source>
        <strain evidence="7 8">DSM 44720</strain>
    </source>
</reference>
<keyword evidence="2" id="KW-0805">Transcription regulation</keyword>
<dbReference type="SUPFAM" id="SSF88946">
    <property type="entry name" value="Sigma2 domain of RNA polymerase sigma factors"/>
    <property type="match status" value="1"/>
</dbReference>
<dbReference type="GO" id="GO:0006352">
    <property type="term" value="P:DNA-templated transcription initiation"/>
    <property type="evidence" value="ECO:0007669"/>
    <property type="project" value="InterPro"/>
</dbReference>
<dbReference type="InterPro" id="IPR013324">
    <property type="entry name" value="RNA_pol_sigma_r3/r4-like"/>
</dbReference>
<evidence type="ECO:0000313" key="8">
    <source>
        <dbReference type="Proteomes" id="UP000239494"/>
    </source>
</evidence>
<name>A0A2T0TA04_9PSEU</name>
<keyword evidence="4" id="KW-0238">DNA-binding</keyword>
<accession>A0A2T0TA04</accession>
<dbReference type="PANTHER" id="PTHR43133:SF8">
    <property type="entry name" value="RNA POLYMERASE SIGMA FACTOR HI_1459-RELATED"/>
    <property type="match status" value="1"/>
</dbReference>
<dbReference type="GO" id="GO:0016987">
    <property type="term" value="F:sigma factor activity"/>
    <property type="evidence" value="ECO:0007669"/>
    <property type="project" value="UniProtKB-KW"/>
</dbReference>
<proteinExistence type="inferred from homology"/>
<dbReference type="InterPro" id="IPR007627">
    <property type="entry name" value="RNA_pol_sigma70_r2"/>
</dbReference>
<gene>
    <name evidence="7" type="ORF">CLV43_104302</name>
</gene>
<evidence type="ECO:0000313" key="7">
    <source>
        <dbReference type="EMBL" id="PRY42468.1"/>
    </source>
</evidence>
<dbReference type="AlphaFoldDB" id="A0A2T0TA04"/>
<evidence type="ECO:0000256" key="2">
    <source>
        <dbReference type="ARBA" id="ARBA00023015"/>
    </source>
</evidence>
<dbReference type="SUPFAM" id="SSF88659">
    <property type="entry name" value="Sigma3 and sigma4 domains of RNA polymerase sigma factors"/>
    <property type="match status" value="1"/>
</dbReference>
<dbReference type="EMBL" id="PVTF01000004">
    <property type="protein sequence ID" value="PRY42468.1"/>
    <property type="molecule type" value="Genomic_DNA"/>
</dbReference>
<evidence type="ECO:0000256" key="4">
    <source>
        <dbReference type="ARBA" id="ARBA00023125"/>
    </source>
</evidence>
<dbReference type="Gene3D" id="1.10.10.10">
    <property type="entry name" value="Winged helix-like DNA-binding domain superfamily/Winged helix DNA-binding domain"/>
    <property type="match status" value="1"/>
</dbReference>
<comment type="caution">
    <text evidence="7">The sequence shown here is derived from an EMBL/GenBank/DDBJ whole genome shotgun (WGS) entry which is preliminary data.</text>
</comment>
<feature type="domain" description="RNA polymerase sigma-70 region 2" evidence="6">
    <location>
        <begin position="37"/>
        <end position="103"/>
    </location>
</feature>
<dbReference type="Proteomes" id="UP000239494">
    <property type="component" value="Unassembled WGS sequence"/>
</dbReference>
<dbReference type="PANTHER" id="PTHR43133">
    <property type="entry name" value="RNA POLYMERASE ECF-TYPE SIGMA FACTO"/>
    <property type="match status" value="1"/>
</dbReference>
<dbReference type="RefSeq" id="WP_106187874.1">
    <property type="nucleotide sequence ID" value="NZ_PVTF01000004.1"/>
</dbReference>